<dbReference type="SMART" id="SM00895">
    <property type="entry name" value="FCD"/>
    <property type="match status" value="1"/>
</dbReference>
<evidence type="ECO:0000256" key="3">
    <source>
        <dbReference type="ARBA" id="ARBA00023163"/>
    </source>
</evidence>
<dbReference type="CDD" id="cd07377">
    <property type="entry name" value="WHTH_GntR"/>
    <property type="match status" value="1"/>
</dbReference>
<dbReference type="Pfam" id="PF00392">
    <property type="entry name" value="GntR"/>
    <property type="match status" value="1"/>
</dbReference>
<dbReference type="SMART" id="SM00345">
    <property type="entry name" value="HTH_GNTR"/>
    <property type="match status" value="1"/>
</dbReference>
<dbReference type="GO" id="GO:0003677">
    <property type="term" value="F:DNA binding"/>
    <property type="evidence" value="ECO:0007669"/>
    <property type="project" value="UniProtKB-KW"/>
</dbReference>
<dbReference type="InterPro" id="IPR036388">
    <property type="entry name" value="WH-like_DNA-bd_sf"/>
</dbReference>
<evidence type="ECO:0000259" key="4">
    <source>
        <dbReference type="PROSITE" id="PS50949"/>
    </source>
</evidence>
<gene>
    <name evidence="5" type="ORF">DI556_17240</name>
</gene>
<keyword evidence="3" id="KW-0804">Transcription</keyword>
<reference evidence="5 6" key="1">
    <citation type="submission" date="2017-08" db="EMBL/GenBank/DDBJ databases">
        <title>Infants hospitalized years apart are colonized by the same room-sourced microbial strains.</title>
        <authorList>
            <person name="Brooks B."/>
            <person name="Olm M.R."/>
            <person name="Firek B.A."/>
            <person name="Baker R."/>
            <person name="Thomas B.C."/>
            <person name="Morowitz M.J."/>
            <person name="Banfield J.F."/>
        </authorList>
    </citation>
    <scope>NUCLEOTIDE SEQUENCE [LARGE SCALE GENOMIC DNA]</scope>
    <source>
        <strain evidence="5">S2_005_002_R2_34</strain>
    </source>
</reference>
<keyword evidence="2" id="KW-0238">DNA-binding</keyword>
<dbReference type="Proteomes" id="UP000249185">
    <property type="component" value="Unassembled WGS sequence"/>
</dbReference>
<dbReference type="Gene3D" id="1.10.10.10">
    <property type="entry name" value="Winged helix-like DNA-binding domain superfamily/Winged helix DNA-binding domain"/>
    <property type="match status" value="1"/>
</dbReference>
<dbReference type="PANTHER" id="PTHR43537">
    <property type="entry name" value="TRANSCRIPTIONAL REGULATOR, GNTR FAMILY"/>
    <property type="match status" value="1"/>
</dbReference>
<dbReference type="Pfam" id="PF07729">
    <property type="entry name" value="FCD"/>
    <property type="match status" value="1"/>
</dbReference>
<dbReference type="AlphaFoldDB" id="A0A2W5N4N6"/>
<evidence type="ECO:0000256" key="1">
    <source>
        <dbReference type="ARBA" id="ARBA00023015"/>
    </source>
</evidence>
<accession>A0A2W5N4N6</accession>
<feature type="domain" description="HTH gntR-type" evidence="4">
    <location>
        <begin position="19"/>
        <end position="86"/>
    </location>
</feature>
<dbReference type="SUPFAM" id="SSF48008">
    <property type="entry name" value="GntR ligand-binding domain-like"/>
    <property type="match status" value="1"/>
</dbReference>
<proteinExistence type="predicted"/>
<dbReference type="PROSITE" id="PS50949">
    <property type="entry name" value="HTH_GNTR"/>
    <property type="match status" value="1"/>
</dbReference>
<dbReference type="GO" id="GO:0003700">
    <property type="term" value="F:DNA-binding transcription factor activity"/>
    <property type="evidence" value="ECO:0007669"/>
    <property type="project" value="InterPro"/>
</dbReference>
<evidence type="ECO:0000313" key="6">
    <source>
        <dbReference type="Proteomes" id="UP000249185"/>
    </source>
</evidence>
<protein>
    <submittedName>
        <fullName evidence="5">GntR family transcriptional regulator</fullName>
    </submittedName>
</protein>
<dbReference type="InterPro" id="IPR036390">
    <property type="entry name" value="WH_DNA-bd_sf"/>
</dbReference>
<dbReference type="InterPro" id="IPR011711">
    <property type="entry name" value="GntR_C"/>
</dbReference>
<dbReference type="InterPro" id="IPR000524">
    <property type="entry name" value="Tscrpt_reg_HTH_GntR"/>
</dbReference>
<comment type="caution">
    <text evidence="5">The sequence shown here is derived from an EMBL/GenBank/DDBJ whole genome shotgun (WGS) entry which is preliminary data.</text>
</comment>
<dbReference type="EMBL" id="QFPW01000016">
    <property type="protein sequence ID" value="PZQ47588.1"/>
    <property type="molecule type" value="Genomic_DNA"/>
</dbReference>
<sequence>MDVINPARKTRARKPARPVSLTEKVHAMLRAEILTCALRPGQELNEAELADRFRISKTPVREALSNLRQEGLVQTFPRRGYRITPITFGDMNELFDVRTILEAGAAEIACARVGVAEIESLNRLADVIYDRGEQPSLAPFIRANREFHLAIARATGNARLEDLLARQIDALERFFYLGAQLRDVSVETSISHHAIVEVLAGRDPARAREIMIQHNDQTREGLTQALTSSRGAVSISL</sequence>
<dbReference type="SUPFAM" id="SSF46785">
    <property type="entry name" value="Winged helix' DNA-binding domain"/>
    <property type="match status" value="1"/>
</dbReference>
<dbReference type="PANTHER" id="PTHR43537:SF45">
    <property type="entry name" value="GNTR FAMILY REGULATORY PROTEIN"/>
    <property type="match status" value="1"/>
</dbReference>
<keyword evidence="1" id="KW-0805">Transcription regulation</keyword>
<name>A0A2W5N4N6_RHOSU</name>
<evidence type="ECO:0000256" key="2">
    <source>
        <dbReference type="ARBA" id="ARBA00023125"/>
    </source>
</evidence>
<dbReference type="InterPro" id="IPR008920">
    <property type="entry name" value="TF_FadR/GntR_C"/>
</dbReference>
<dbReference type="PRINTS" id="PR00035">
    <property type="entry name" value="HTHGNTR"/>
</dbReference>
<evidence type="ECO:0000313" key="5">
    <source>
        <dbReference type="EMBL" id="PZQ47588.1"/>
    </source>
</evidence>
<organism evidence="5 6">
    <name type="scientific">Rhodovulum sulfidophilum</name>
    <name type="common">Rhodobacter sulfidophilus</name>
    <dbReference type="NCBI Taxonomy" id="35806"/>
    <lineage>
        <taxon>Bacteria</taxon>
        <taxon>Pseudomonadati</taxon>
        <taxon>Pseudomonadota</taxon>
        <taxon>Alphaproteobacteria</taxon>
        <taxon>Rhodobacterales</taxon>
        <taxon>Paracoccaceae</taxon>
        <taxon>Rhodovulum</taxon>
    </lineage>
</organism>
<dbReference type="Gene3D" id="1.20.120.530">
    <property type="entry name" value="GntR ligand-binding domain-like"/>
    <property type="match status" value="1"/>
</dbReference>